<name>A0A8T2NQ64_9TELE</name>
<dbReference type="AlphaFoldDB" id="A0A8T2NQ64"/>
<proteinExistence type="predicted"/>
<comment type="caution">
    <text evidence="1">The sequence shown here is derived from an EMBL/GenBank/DDBJ whole genome shotgun (WGS) entry which is preliminary data.</text>
</comment>
<organism evidence="1 2">
    <name type="scientific">Albula glossodonta</name>
    <name type="common">roundjaw bonefish</name>
    <dbReference type="NCBI Taxonomy" id="121402"/>
    <lineage>
        <taxon>Eukaryota</taxon>
        <taxon>Metazoa</taxon>
        <taxon>Chordata</taxon>
        <taxon>Craniata</taxon>
        <taxon>Vertebrata</taxon>
        <taxon>Euteleostomi</taxon>
        <taxon>Actinopterygii</taxon>
        <taxon>Neopterygii</taxon>
        <taxon>Teleostei</taxon>
        <taxon>Albuliformes</taxon>
        <taxon>Albulidae</taxon>
        <taxon>Albula</taxon>
    </lineage>
</organism>
<evidence type="ECO:0000313" key="2">
    <source>
        <dbReference type="Proteomes" id="UP000824540"/>
    </source>
</evidence>
<evidence type="ECO:0000313" key="1">
    <source>
        <dbReference type="EMBL" id="KAG9342515.1"/>
    </source>
</evidence>
<keyword evidence="2" id="KW-1185">Reference proteome</keyword>
<gene>
    <name evidence="1" type="ORF">JZ751_016518</name>
</gene>
<sequence length="66" mass="7041">MGERVRRKRKLRVLIGVPESSQEDVGSTVDRRSREAVSNAYIRGALEMSGAGLVSSTMAGSPPAPL</sequence>
<dbReference type="Proteomes" id="UP000824540">
    <property type="component" value="Unassembled WGS sequence"/>
</dbReference>
<reference evidence="1" key="1">
    <citation type="thesis" date="2021" institute="BYU ScholarsArchive" country="Provo, UT, USA">
        <title>Applications of and Algorithms for Genome Assembly and Genomic Analyses with an Emphasis on Marine Teleosts.</title>
        <authorList>
            <person name="Pickett B.D."/>
        </authorList>
    </citation>
    <scope>NUCLEOTIDE SEQUENCE</scope>
    <source>
        <strain evidence="1">HI-2016</strain>
    </source>
</reference>
<accession>A0A8T2NQ64</accession>
<dbReference type="EMBL" id="JAFBMS010000028">
    <property type="protein sequence ID" value="KAG9342515.1"/>
    <property type="molecule type" value="Genomic_DNA"/>
</dbReference>
<protein>
    <submittedName>
        <fullName evidence="1">Uncharacterized protein</fullName>
    </submittedName>
</protein>